<sequence>MSKHIQAYFKTESEAEGARMSLMTFTTEQLEVGELQGNVGFGGDRGGRVVVPLVPLTGANTTTYTGGTAAAGGAGSMIGDQAVPVPRSSDSSDVGGRPIDKDDVHDVNENASDADLRDLTYTLSAKVKDEDYEAVVRKLRNSNGYVHVYE</sequence>
<dbReference type="EMBL" id="JBBKAR010000033">
    <property type="protein sequence ID" value="MEJ8304063.1"/>
    <property type="molecule type" value="Genomic_DNA"/>
</dbReference>
<reference evidence="1" key="1">
    <citation type="submission" date="2024-03" db="EMBL/GenBank/DDBJ databases">
        <title>Whole genome sequecning of epiphytes from Marcgravia umbellata leaves.</title>
        <authorList>
            <person name="Kumar G."/>
            <person name="Savka M.A."/>
        </authorList>
    </citation>
    <scope>NUCLEOTIDE SEQUENCE</scope>
    <source>
        <strain evidence="1">RIT_BL5</strain>
    </source>
</reference>
<evidence type="ECO:0000313" key="1">
    <source>
        <dbReference type="EMBL" id="MEJ8304063.1"/>
    </source>
</evidence>
<keyword evidence="2" id="KW-1185">Reference proteome</keyword>
<organism evidence="1 2">
    <name type="scientific">Saccharibacillus sacchari</name>
    <dbReference type="NCBI Taxonomy" id="456493"/>
    <lineage>
        <taxon>Bacteria</taxon>
        <taxon>Bacillati</taxon>
        <taxon>Bacillota</taxon>
        <taxon>Bacilli</taxon>
        <taxon>Bacillales</taxon>
        <taxon>Paenibacillaceae</taxon>
        <taxon>Saccharibacillus</taxon>
    </lineage>
</organism>
<evidence type="ECO:0000313" key="2">
    <source>
        <dbReference type="Proteomes" id="UP001380953"/>
    </source>
</evidence>
<protein>
    <submittedName>
        <fullName evidence="1">Uncharacterized protein</fullName>
    </submittedName>
</protein>
<comment type="caution">
    <text evidence="1">The sequence shown here is derived from an EMBL/GenBank/DDBJ whole genome shotgun (WGS) entry which is preliminary data.</text>
</comment>
<gene>
    <name evidence="1" type="ORF">WKI47_09185</name>
</gene>
<proteinExistence type="predicted"/>
<dbReference type="Proteomes" id="UP001380953">
    <property type="component" value="Unassembled WGS sequence"/>
</dbReference>
<accession>A0ACC6PAU9</accession>
<name>A0ACC6PAU9_9BACL</name>